<dbReference type="PANTHER" id="PTHR11214">
    <property type="entry name" value="BETA-1,3-N-ACETYLGLUCOSAMINYLTRANSFERASE"/>
    <property type="match status" value="1"/>
</dbReference>
<dbReference type="OrthoDB" id="2139606at2759"/>
<keyword evidence="5" id="KW-0812">Transmembrane</keyword>
<evidence type="ECO:0000313" key="12">
    <source>
        <dbReference type="EMBL" id="OWF49976.1"/>
    </source>
</evidence>
<accession>A0A210QML4</accession>
<comment type="similarity">
    <text evidence="2 11">Belongs to the glycosyltransferase 31 family.</text>
</comment>
<dbReference type="Proteomes" id="UP000242188">
    <property type="component" value="Unassembled WGS sequence"/>
</dbReference>
<evidence type="ECO:0000256" key="11">
    <source>
        <dbReference type="RuleBase" id="RU363063"/>
    </source>
</evidence>
<dbReference type="EC" id="2.4.1.-" evidence="11"/>
<evidence type="ECO:0000256" key="10">
    <source>
        <dbReference type="ARBA" id="ARBA00023180"/>
    </source>
</evidence>
<evidence type="ECO:0000256" key="5">
    <source>
        <dbReference type="ARBA" id="ARBA00022692"/>
    </source>
</evidence>
<evidence type="ECO:0000256" key="2">
    <source>
        <dbReference type="ARBA" id="ARBA00008661"/>
    </source>
</evidence>
<comment type="caution">
    <text evidence="12">The sequence shown here is derived from an EMBL/GenBank/DDBJ whole genome shotgun (WGS) entry which is preliminary data.</text>
</comment>
<evidence type="ECO:0000256" key="8">
    <source>
        <dbReference type="ARBA" id="ARBA00023034"/>
    </source>
</evidence>
<keyword evidence="13" id="KW-1185">Reference proteome</keyword>
<dbReference type="GO" id="GO:0008194">
    <property type="term" value="F:UDP-glycosyltransferase activity"/>
    <property type="evidence" value="ECO:0007669"/>
    <property type="project" value="TreeGrafter"/>
</dbReference>
<gene>
    <name evidence="12" type="ORF">KP79_PYT23214</name>
</gene>
<dbReference type="FunFam" id="3.90.550.50:FF:000001">
    <property type="entry name" value="Hexosyltransferase"/>
    <property type="match status" value="1"/>
</dbReference>
<dbReference type="GO" id="GO:0000139">
    <property type="term" value="C:Golgi membrane"/>
    <property type="evidence" value="ECO:0007669"/>
    <property type="project" value="UniProtKB-SubCell"/>
</dbReference>
<name>A0A210QML4_MIZYE</name>
<dbReference type="PANTHER" id="PTHR11214:SF349">
    <property type="entry name" value="BETA-1,3-GALACTOSYLTRANSFERASE BRN"/>
    <property type="match status" value="1"/>
</dbReference>
<dbReference type="EMBL" id="NEDP02002871">
    <property type="protein sequence ID" value="OWF49976.1"/>
    <property type="molecule type" value="Genomic_DNA"/>
</dbReference>
<reference evidence="12 13" key="1">
    <citation type="journal article" date="2017" name="Nat. Ecol. Evol.">
        <title>Scallop genome provides insights into evolution of bilaterian karyotype and development.</title>
        <authorList>
            <person name="Wang S."/>
            <person name="Zhang J."/>
            <person name="Jiao W."/>
            <person name="Li J."/>
            <person name="Xun X."/>
            <person name="Sun Y."/>
            <person name="Guo X."/>
            <person name="Huan P."/>
            <person name="Dong B."/>
            <person name="Zhang L."/>
            <person name="Hu X."/>
            <person name="Sun X."/>
            <person name="Wang J."/>
            <person name="Zhao C."/>
            <person name="Wang Y."/>
            <person name="Wang D."/>
            <person name="Huang X."/>
            <person name="Wang R."/>
            <person name="Lv J."/>
            <person name="Li Y."/>
            <person name="Zhang Z."/>
            <person name="Liu B."/>
            <person name="Lu W."/>
            <person name="Hui Y."/>
            <person name="Liang J."/>
            <person name="Zhou Z."/>
            <person name="Hou R."/>
            <person name="Li X."/>
            <person name="Liu Y."/>
            <person name="Li H."/>
            <person name="Ning X."/>
            <person name="Lin Y."/>
            <person name="Zhao L."/>
            <person name="Xing Q."/>
            <person name="Dou J."/>
            <person name="Li Y."/>
            <person name="Mao J."/>
            <person name="Guo H."/>
            <person name="Dou H."/>
            <person name="Li T."/>
            <person name="Mu C."/>
            <person name="Jiang W."/>
            <person name="Fu Q."/>
            <person name="Fu X."/>
            <person name="Miao Y."/>
            <person name="Liu J."/>
            <person name="Yu Q."/>
            <person name="Li R."/>
            <person name="Liao H."/>
            <person name="Li X."/>
            <person name="Kong Y."/>
            <person name="Jiang Z."/>
            <person name="Chourrout D."/>
            <person name="Li R."/>
            <person name="Bao Z."/>
        </authorList>
    </citation>
    <scope>NUCLEOTIDE SEQUENCE [LARGE SCALE GENOMIC DNA]</scope>
    <source>
        <strain evidence="12 13">PY_sf001</strain>
    </source>
</reference>
<evidence type="ECO:0000256" key="9">
    <source>
        <dbReference type="ARBA" id="ARBA00023136"/>
    </source>
</evidence>
<dbReference type="AlphaFoldDB" id="A0A210QML4"/>
<evidence type="ECO:0000256" key="1">
    <source>
        <dbReference type="ARBA" id="ARBA00004323"/>
    </source>
</evidence>
<dbReference type="Pfam" id="PF01762">
    <property type="entry name" value="Galactosyl_T"/>
    <property type="match status" value="1"/>
</dbReference>
<keyword evidence="4 12" id="KW-0808">Transferase</keyword>
<dbReference type="InterPro" id="IPR002659">
    <property type="entry name" value="Glyco_trans_31"/>
</dbReference>
<dbReference type="Gene3D" id="3.90.550.50">
    <property type="match status" value="1"/>
</dbReference>
<keyword evidence="6" id="KW-0735">Signal-anchor</keyword>
<protein>
    <recommendedName>
        <fullName evidence="11">Hexosyltransferase</fullName>
        <ecNumber evidence="11">2.4.1.-</ecNumber>
    </recommendedName>
</protein>
<evidence type="ECO:0000256" key="4">
    <source>
        <dbReference type="ARBA" id="ARBA00022679"/>
    </source>
</evidence>
<keyword evidence="3 11" id="KW-0328">Glycosyltransferase</keyword>
<sequence length="423" mass="48614">MMNKRASKLSLFGRVKYLLVLLMFISVTMTMRALLQTHSDTMAYVYNGVVKQLSRAQWDGLIKNSSGMPFYLSNVTRLKERMSASRKNVTFVEVKTPNGSVTLAPSKSQKVIGIPSQKQQRLHLTSGFRYPMHVNLREAYTIKMLNGTNIIRDTPINPHPFVYLHRPDPCTFSPNASRSLLILVKSSVGNSVIRGGVRRTWGNIKDLNIRLVFLLGVNTSDPGLQRSVDTEAEVYRDIVQENFMDTYHNNTYKTTMAFNWGVEHCPSAKVNYFVDDDYLVLLPNLLLYIRRLAPRHIENLFTGLLVPHSRPFSDPKSKWFVPLSEYQYDFWVPYLAGGAFLVSDSIMRKFVFAFPYVKYMRIDDSYLGIVAYKLGIKPQPNMLFNYNRGAINTKAHARWFSSHGFKNPVIMEKKWSALMMFLV</sequence>
<evidence type="ECO:0000313" key="13">
    <source>
        <dbReference type="Proteomes" id="UP000242188"/>
    </source>
</evidence>
<evidence type="ECO:0000256" key="7">
    <source>
        <dbReference type="ARBA" id="ARBA00022989"/>
    </source>
</evidence>
<keyword evidence="10" id="KW-0325">Glycoprotein</keyword>
<dbReference type="GO" id="GO:0016758">
    <property type="term" value="F:hexosyltransferase activity"/>
    <property type="evidence" value="ECO:0007669"/>
    <property type="project" value="InterPro"/>
</dbReference>
<keyword evidence="9" id="KW-0472">Membrane</keyword>
<keyword evidence="8 11" id="KW-0333">Golgi apparatus</keyword>
<dbReference type="GO" id="GO:0006493">
    <property type="term" value="P:protein O-linked glycosylation"/>
    <property type="evidence" value="ECO:0007669"/>
    <property type="project" value="TreeGrafter"/>
</dbReference>
<comment type="subcellular location">
    <subcellularLocation>
        <location evidence="1 11">Golgi apparatus membrane</location>
        <topology evidence="1 11">Single-pass type II membrane protein</topology>
    </subcellularLocation>
</comment>
<evidence type="ECO:0000256" key="6">
    <source>
        <dbReference type="ARBA" id="ARBA00022968"/>
    </source>
</evidence>
<organism evidence="12 13">
    <name type="scientific">Mizuhopecten yessoensis</name>
    <name type="common">Japanese scallop</name>
    <name type="synonym">Patinopecten yessoensis</name>
    <dbReference type="NCBI Taxonomy" id="6573"/>
    <lineage>
        <taxon>Eukaryota</taxon>
        <taxon>Metazoa</taxon>
        <taxon>Spiralia</taxon>
        <taxon>Lophotrochozoa</taxon>
        <taxon>Mollusca</taxon>
        <taxon>Bivalvia</taxon>
        <taxon>Autobranchia</taxon>
        <taxon>Pteriomorphia</taxon>
        <taxon>Pectinida</taxon>
        <taxon>Pectinoidea</taxon>
        <taxon>Pectinidae</taxon>
        <taxon>Mizuhopecten</taxon>
    </lineage>
</organism>
<keyword evidence="7" id="KW-1133">Transmembrane helix</keyword>
<proteinExistence type="inferred from homology"/>
<evidence type="ECO:0000256" key="3">
    <source>
        <dbReference type="ARBA" id="ARBA00022676"/>
    </source>
</evidence>